<dbReference type="EC" id="2.7.10.2" evidence="2"/>
<evidence type="ECO:0000313" key="10">
    <source>
        <dbReference type="EMBL" id="SOB93681.1"/>
    </source>
</evidence>
<keyword evidence="3" id="KW-0808">Transferase</keyword>
<dbReference type="GO" id="GO:0004715">
    <property type="term" value="F:non-membrane spanning protein tyrosine kinase activity"/>
    <property type="evidence" value="ECO:0007669"/>
    <property type="project" value="UniProtKB-EC"/>
</dbReference>
<dbReference type="Pfam" id="PF13614">
    <property type="entry name" value="AAA_31"/>
    <property type="match status" value="1"/>
</dbReference>
<dbReference type="SUPFAM" id="SSF52540">
    <property type="entry name" value="P-loop containing nucleoside triphosphate hydrolases"/>
    <property type="match status" value="1"/>
</dbReference>
<comment type="catalytic activity">
    <reaction evidence="8">
        <text>L-tyrosyl-[protein] + ATP = O-phospho-L-tyrosyl-[protein] + ADP + H(+)</text>
        <dbReference type="Rhea" id="RHEA:10596"/>
        <dbReference type="Rhea" id="RHEA-COMP:10136"/>
        <dbReference type="Rhea" id="RHEA-COMP:20101"/>
        <dbReference type="ChEBI" id="CHEBI:15378"/>
        <dbReference type="ChEBI" id="CHEBI:30616"/>
        <dbReference type="ChEBI" id="CHEBI:46858"/>
        <dbReference type="ChEBI" id="CHEBI:61978"/>
        <dbReference type="ChEBI" id="CHEBI:456216"/>
        <dbReference type="EC" id="2.7.10.2"/>
    </reaction>
</comment>
<feature type="domain" description="AAA" evidence="9">
    <location>
        <begin position="49"/>
        <end position="178"/>
    </location>
</feature>
<accession>A0A285RHY0</accession>
<dbReference type="AlphaFoldDB" id="A0A285RHY0"/>
<evidence type="ECO:0000313" key="11">
    <source>
        <dbReference type="Proteomes" id="UP000219636"/>
    </source>
</evidence>
<dbReference type="InterPro" id="IPR027417">
    <property type="entry name" value="P-loop_NTPase"/>
</dbReference>
<dbReference type="InterPro" id="IPR050445">
    <property type="entry name" value="Bact_polysacc_biosynth/exp"/>
</dbReference>
<dbReference type="CDD" id="cd05387">
    <property type="entry name" value="BY-kinase"/>
    <property type="match status" value="1"/>
</dbReference>
<dbReference type="GO" id="GO:0005524">
    <property type="term" value="F:ATP binding"/>
    <property type="evidence" value="ECO:0007669"/>
    <property type="project" value="UniProtKB-KW"/>
</dbReference>
<evidence type="ECO:0000256" key="7">
    <source>
        <dbReference type="ARBA" id="ARBA00023137"/>
    </source>
</evidence>
<keyword evidence="7" id="KW-0829">Tyrosine-protein kinase</keyword>
<proteinExistence type="inferred from homology"/>
<keyword evidence="11" id="KW-1185">Reference proteome</keyword>
<dbReference type="GO" id="GO:0005886">
    <property type="term" value="C:plasma membrane"/>
    <property type="evidence" value="ECO:0007669"/>
    <property type="project" value="UniProtKB-ARBA"/>
</dbReference>
<evidence type="ECO:0000256" key="1">
    <source>
        <dbReference type="ARBA" id="ARBA00007316"/>
    </source>
</evidence>
<dbReference type="Proteomes" id="UP000219636">
    <property type="component" value="Unassembled WGS sequence"/>
</dbReference>
<dbReference type="RefSeq" id="WP_097072228.1">
    <property type="nucleotide sequence ID" value="NZ_OBMQ01000001.1"/>
</dbReference>
<dbReference type="PANTHER" id="PTHR32309:SF13">
    <property type="entry name" value="FERRIC ENTEROBACTIN TRANSPORT PROTEIN FEPE"/>
    <property type="match status" value="1"/>
</dbReference>
<dbReference type="NCBIfam" id="TIGR01007">
    <property type="entry name" value="eps_fam"/>
    <property type="match status" value="1"/>
</dbReference>
<gene>
    <name evidence="10" type="ORF">SAMN05880501_101686</name>
</gene>
<dbReference type="GO" id="GO:0042802">
    <property type="term" value="F:identical protein binding"/>
    <property type="evidence" value="ECO:0007669"/>
    <property type="project" value="UniProtKB-ARBA"/>
</dbReference>
<evidence type="ECO:0000256" key="5">
    <source>
        <dbReference type="ARBA" id="ARBA00022777"/>
    </source>
</evidence>
<evidence type="ECO:0000256" key="4">
    <source>
        <dbReference type="ARBA" id="ARBA00022741"/>
    </source>
</evidence>
<dbReference type="Gene3D" id="3.40.50.300">
    <property type="entry name" value="P-loop containing nucleotide triphosphate hydrolases"/>
    <property type="match status" value="1"/>
</dbReference>
<evidence type="ECO:0000256" key="2">
    <source>
        <dbReference type="ARBA" id="ARBA00011903"/>
    </source>
</evidence>
<protein>
    <recommendedName>
        <fullName evidence="2">non-specific protein-tyrosine kinase</fullName>
        <ecNumber evidence="2">2.7.10.2</ecNumber>
    </recommendedName>
</protein>
<keyword evidence="5" id="KW-0418">Kinase</keyword>
<reference evidence="11" key="1">
    <citation type="submission" date="2017-08" db="EMBL/GenBank/DDBJ databases">
        <authorList>
            <person name="Varghese N."/>
            <person name="Submissions S."/>
        </authorList>
    </citation>
    <scope>NUCLEOTIDE SEQUENCE [LARGE SCALE GENOMIC DNA]</scope>
    <source>
        <strain evidence="11">JC22</strain>
    </source>
</reference>
<keyword evidence="4" id="KW-0547">Nucleotide-binding</keyword>
<keyword evidence="6" id="KW-0067">ATP-binding</keyword>
<dbReference type="InterPro" id="IPR005702">
    <property type="entry name" value="Wzc-like_C"/>
</dbReference>
<dbReference type="EMBL" id="OBMQ01000001">
    <property type="protein sequence ID" value="SOB93681.1"/>
    <property type="molecule type" value="Genomic_DNA"/>
</dbReference>
<comment type="similarity">
    <text evidence="1">Belongs to the CpsD/CapB family.</text>
</comment>
<evidence type="ECO:0000259" key="9">
    <source>
        <dbReference type="Pfam" id="PF13614"/>
    </source>
</evidence>
<dbReference type="FunFam" id="3.40.50.300:FF:000527">
    <property type="entry name" value="Tyrosine-protein kinase etk"/>
    <property type="match status" value="1"/>
</dbReference>
<sequence>MPNRKKRKSAHNPGERKLVTQIKTDSFIAEQYRTIRTNLQFSLPNEKSKTILVTSSIPGEGKSTTAANLAVVFAQEGKKVLIIDADMRRPTLHQLFDVFNLEGLSNLLSRQRKFSEVVQETEIENLYIVPSGNIPPNHSELLYSKNLDLLINHVKQIYDIIIFDTPPLLSVSDALILSNKCDGTLLIVSSGKVNKTDVKKAITSLETSQAKIIGVVLNNLKMNRSSYYY</sequence>
<evidence type="ECO:0000256" key="8">
    <source>
        <dbReference type="ARBA" id="ARBA00051245"/>
    </source>
</evidence>
<evidence type="ECO:0000256" key="6">
    <source>
        <dbReference type="ARBA" id="ARBA00022840"/>
    </source>
</evidence>
<dbReference type="PANTHER" id="PTHR32309">
    <property type="entry name" value="TYROSINE-PROTEIN KINASE"/>
    <property type="match status" value="1"/>
</dbReference>
<dbReference type="OrthoDB" id="9794577at2"/>
<name>A0A285RHY0_9BACL</name>
<dbReference type="InterPro" id="IPR025669">
    <property type="entry name" value="AAA_dom"/>
</dbReference>
<organism evidence="10 11">
    <name type="scientific">Ureibacillus xyleni</name>
    <dbReference type="NCBI Taxonomy" id="614648"/>
    <lineage>
        <taxon>Bacteria</taxon>
        <taxon>Bacillati</taxon>
        <taxon>Bacillota</taxon>
        <taxon>Bacilli</taxon>
        <taxon>Bacillales</taxon>
        <taxon>Caryophanaceae</taxon>
        <taxon>Ureibacillus</taxon>
    </lineage>
</organism>
<evidence type="ECO:0000256" key="3">
    <source>
        <dbReference type="ARBA" id="ARBA00022679"/>
    </source>
</evidence>